<evidence type="ECO:0000313" key="2">
    <source>
        <dbReference type="EMBL" id="CQR74310.1"/>
    </source>
</evidence>
<keyword evidence="1" id="KW-0812">Transmembrane</keyword>
<protein>
    <submittedName>
        <fullName evidence="2">Uncharacterized protein</fullName>
    </submittedName>
</protein>
<proteinExistence type="predicted"/>
<reference evidence="3" key="1">
    <citation type="submission" date="2015-03" db="EMBL/GenBank/DDBJ databases">
        <authorList>
            <person name="Nijsse Bart"/>
        </authorList>
    </citation>
    <scope>NUCLEOTIDE SEQUENCE [LARGE SCALE GENOMIC DNA]</scope>
</reference>
<evidence type="ECO:0000313" key="3">
    <source>
        <dbReference type="Proteomes" id="UP000049855"/>
    </source>
</evidence>
<feature type="transmembrane region" description="Helical" evidence="1">
    <location>
        <begin position="63"/>
        <end position="91"/>
    </location>
</feature>
<name>A0A0U1L3R8_9FIRM</name>
<feature type="transmembrane region" description="Helical" evidence="1">
    <location>
        <begin position="20"/>
        <end position="43"/>
    </location>
</feature>
<dbReference type="RefSeq" id="WP_021170312.1">
    <property type="nucleotide sequence ID" value="NZ_CTRP01000014.1"/>
</dbReference>
<keyword evidence="1" id="KW-0472">Membrane</keyword>
<gene>
    <name evidence="2" type="ORF">SpAn4DRAFT_0772</name>
</gene>
<dbReference type="Proteomes" id="UP000049855">
    <property type="component" value="Unassembled WGS sequence"/>
</dbReference>
<sequence>MNQTWFKILAAMIIGSMLKYLVFSALAWVFIDLAVLGVAYLLLRRDPFTNMRHSMLFIGGLTVVNVLVDLGIIGGMIGNLVLLALLAYMMFGRDYTRRRRR</sequence>
<keyword evidence="1" id="KW-1133">Transmembrane helix</keyword>
<dbReference type="EMBL" id="CTRP01000014">
    <property type="protein sequence ID" value="CQR74310.1"/>
    <property type="molecule type" value="Genomic_DNA"/>
</dbReference>
<evidence type="ECO:0000256" key="1">
    <source>
        <dbReference type="SAM" id="Phobius"/>
    </source>
</evidence>
<dbReference type="AlphaFoldDB" id="A0A0U1L3R8"/>
<organism evidence="2 3">
    <name type="scientific">Sporomusa ovata</name>
    <dbReference type="NCBI Taxonomy" id="2378"/>
    <lineage>
        <taxon>Bacteria</taxon>
        <taxon>Bacillati</taxon>
        <taxon>Bacillota</taxon>
        <taxon>Negativicutes</taxon>
        <taxon>Selenomonadales</taxon>
        <taxon>Sporomusaceae</taxon>
        <taxon>Sporomusa</taxon>
    </lineage>
</organism>
<keyword evidence="3" id="KW-1185">Reference proteome</keyword>
<accession>A0A0U1L3R8</accession>